<comment type="caution">
    <text evidence="8">The sequence shown here is derived from an EMBL/GenBank/DDBJ whole genome shotgun (WGS) entry which is preliminary data.</text>
</comment>
<dbReference type="AlphaFoldDB" id="A0A7X5BX17"/>
<feature type="chain" id="PRO_5038844949" evidence="7">
    <location>
        <begin position="20"/>
        <end position="452"/>
    </location>
</feature>
<evidence type="ECO:0000256" key="7">
    <source>
        <dbReference type="SAM" id="SignalP"/>
    </source>
</evidence>
<dbReference type="InterPro" id="IPR050490">
    <property type="entry name" value="Bact_solute-bd_prot1"/>
</dbReference>
<evidence type="ECO:0000256" key="6">
    <source>
        <dbReference type="SAM" id="MobiDB-lite"/>
    </source>
</evidence>
<accession>A0A7X5BX17</accession>
<evidence type="ECO:0000256" key="5">
    <source>
        <dbReference type="ARBA" id="ARBA00023288"/>
    </source>
</evidence>
<feature type="region of interest" description="Disordered" evidence="6">
    <location>
        <begin position="32"/>
        <end position="65"/>
    </location>
</feature>
<keyword evidence="9" id="KW-1185">Reference proteome</keyword>
<feature type="signal peptide" evidence="7">
    <location>
        <begin position="1"/>
        <end position="19"/>
    </location>
</feature>
<dbReference type="Gene3D" id="3.40.190.10">
    <property type="entry name" value="Periplasmic binding protein-like II"/>
    <property type="match status" value="2"/>
</dbReference>
<sequence>MKKWASLMLSTVLCGVVLAGCGSNGNNDNGSANATEGAAKTEDNQAAAGTNNAGAKAENEEAAAPESAIKGKITFATNRTDLVETELKNYAQRFHEKYPEATVEFEAIKDYEESMKVRLASNEFPDVILVPKTVTKEKLPEFFAPLDDLGLNDKVYFKDNYSSQDGKLYGIVSGSSAMGITYNKKAFEKAGITAVPKTLDEFYAACEKLKAAGIIPMSTNFKDKWPLMGWDQEAFLFANDPALHNTMAGQDEPFTMDGPYGQAMSIIKTIVDKGYAEKDLMSTNWEGSKKDVASGTTAMYLLGNWVVPQVIDNGAKSEDVGFFPLPIDNSGEAKALLSPDYAYAVSKKSGNLETAKAFLKWLVEESGYDDFGGFIPVLKDKKPALPQLAEFMAFNPKVVEMQAESDEYLKIGNKMQFDTSGLAQDVIMGKDMAKVFADYNKRWKEARAAVAK</sequence>
<keyword evidence="3" id="KW-0472">Membrane</keyword>
<evidence type="ECO:0000256" key="4">
    <source>
        <dbReference type="ARBA" id="ARBA00023139"/>
    </source>
</evidence>
<gene>
    <name evidence="8" type="ORF">GT003_13430</name>
</gene>
<dbReference type="Pfam" id="PF01547">
    <property type="entry name" value="SBP_bac_1"/>
    <property type="match status" value="1"/>
</dbReference>
<keyword evidence="1" id="KW-1003">Cell membrane</keyword>
<dbReference type="RefSeq" id="WP_161698481.1">
    <property type="nucleotide sequence ID" value="NZ_JAAAMU010000006.1"/>
</dbReference>
<dbReference type="PROSITE" id="PS51257">
    <property type="entry name" value="PROKAR_LIPOPROTEIN"/>
    <property type="match status" value="1"/>
</dbReference>
<keyword evidence="2 7" id="KW-0732">Signal</keyword>
<keyword evidence="4" id="KW-0564">Palmitate</keyword>
<dbReference type="InterPro" id="IPR006059">
    <property type="entry name" value="SBP"/>
</dbReference>
<evidence type="ECO:0000313" key="9">
    <source>
        <dbReference type="Proteomes" id="UP000558113"/>
    </source>
</evidence>
<dbReference type="PANTHER" id="PTHR43649">
    <property type="entry name" value="ARABINOSE-BINDING PROTEIN-RELATED"/>
    <property type="match status" value="1"/>
</dbReference>
<dbReference type="PANTHER" id="PTHR43649:SF33">
    <property type="entry name" value="POLYGALACTURONAN_RHAMNOGALACTURONAN-BINDING PROTEIN YTCQ"/>
    <property type="match status" value="1"/>
</dbReference>
<dbReference type="Proteomes" id="UP000558113">
    <property type="component" value="Unassembled WGS sequence"/>
</dbReference>
<evidence type="ECO:0000313" key="8">
    <source>
        <dbReference type="EMBL" id="NBC69993.1"/>
    </source>
</evidence>
<dbReference type="EMBL" id="JAAAMU010000006">
    <property type="protein sequence ID" value="NBC69993.1"/>
    <property type="molecule type" value="Genomic_DNA"/>
</dbReference>
<evidence type="ECO:0000256" key="1">
    <source>
        <dbReference type="ARBA" id="ARBA00022475"/>
    </source>
</evidence>
<dbReference type="OrthoDB" id="2060074at2"/>
<feature type="compositionally biased region" description="Low complexity" evidence="6">
    <location>
        <begin position="44"/>
        <end position="65"/>
    </location>
</feature>
<protein>
    <submittedName>
        <fullName evidence="8">Extracellular solute-binding protein</fullName>
    </submittedName>
</protein>
<name>A0A7X5BX17_9BACL</name>
<reference evidence="8 9" key="1">
    <citation type="submission" date="2020-01" db="EMBL/GenBank/DDBJ databases">
        <title>Paenibacillus soybeanensis sp. nov. isolated from the nodules of soybean (Glycine max(L.) Merr).</title>
        <authorList>
            <person name="Wang H."/>
        </authorList>
    </citation>
    <scope>NUCLEOTIDE SEQUENCE [LARGE SCALE GENOMIC DNA]</scope>
    <source>
        <strain evidence="8 9">DSM 23054</strain>
    </source>
</reference>
<organism evidence="8 9">
    <name type="scientific">Paenibacillus sacheonensis</name>
    <dbReference type="NCBI Taxonomy" id="742054"/>
    <lineage>
        <taxon>Bacteria</taxon>
        <taxon>Bacillati</taxon>
        <taxon>Bacillota</taxon>
        <taxon>Bacilli</taxon>
        <taxon>Bacillales</taxon>
        <taxon>Paenibacillaceae</taxon>
        <taxon>Paenibacillus</taxon>
    </lineage>
</organism>
<keyword evidence="5" id="KW-0449">Lipoprotein</keyword>
<proteinExistence type="predicted"/>
<evidence type="ECO:0000256" key="3">
    <source>
        <dbReference type="ARBA" id="ARBA00023136"/>
    </source>
</evidence>
<dbReference type="SUPFAM" id="SSF53850">
    <property type="entry name" value="Periplasmic binding protein-like II"/>
    <property type="match status" value="1"/>
</dbReference>
<evidence type="ECO:0000256" key="2">
    <source>
        <dbReference type="ARBA" id="ARBA00022729"/>
    </source>
</evidence>